<gene>
    <name evidence="1" type="ORF">JI435_428730</name>
</gene>
<organism evidence="1 2">
    <name type="scientific">Phaeosphaeria nodorum (strain SN15 / ATCC MYA-4574 / FGSC 10173)</name>
    <name type="common">Glume blotch fungus</name>
    <name type="synonym">Parastagonospora nodorum</name>
    <dbReference type="NCBI Taxonomy" id="321614"/>
    <lineage>
        <taxon>Eukaryota</taxon>
        <taxon>Fungi</taxon>
        <taxon>Dikarya</taxon>
        <taxon>Ascomycota</taxon>
        <taxon>Pezizomycotina</taxon>
        <taxon>Dothideomycetes</taxon>
        <taxon>Pleosporomycetidae</taxon>
        <taxon>Pleosporales</taxon>
        <taxon>Pleosporineae</taxon>
        <taxon>Phaeosphaeriaceae</taxon>
        <taxon>Parastagonospora</taxon>
    </lineage>
</organism>
<evidence type="ECO:0000313" key="2">
    <source>
        <dbReference type="Proteomes" id="UP000663193"/>
    </source>
</evidence>
<accession>A0A7U2HV37</accession>
<dbReference type="AlphaFoldDB" id="A0A7U2HV37"/>
<proteinExistence type="predicted"/>
<dbReference type="OMA" id="VINEMRF"/>
<name>A0A7U2HV37_PHANO</name>
<dbReference type="Proteomes" id="UP000663193">
    <property type="component" value="Chromosome 2"/>
</dbReference>
<keyword evidence="2" id="KW-1185">Reference proteome</keyword>
<evidence type="ECO:0000313" key="1">
    <source>
        <dbReference type="EMBL" id="QRC92985.1"/>
    </source>
</evidence>
<dbReference type="EMBL" id="CP069024">
    <property type="protein sequence ID" value="QRC92985.1"/>
    <property type="molecule type" value="Genomic_DNA"/>
</dbReference>
<protein>
    <submittedName>
        <fullName evidence="1">Uncharacterized protein</fullName>
    </submittedName>
</protein>
<sequence>MATPTPPGTIIEALKQGNAVELELVKKMEEGLRFITVGLKRECFNRGDALSELRESLPTIETTVNATQIANIKTKIAQLNQENILATEKIEADARATLLEAMRVSDEFYCQDVARYNKAVARMDARDDHLRNICDVINEMRFDKKPKIRAQLIKGYKASLATYDEDTHAMEEDEKQIDARVLQREKEGVESYCKTWKAALKVRKIWLELLDCCNEVPGN</sequence>
<reference evidence="2" key="1">
    <citation type="journal article" date="2021" name="BMC Genomics">
        <title>Chromosome-level genome assembly and manually-curated proteome of model necrotroph Parastagonospora nodorum Sn15 reveals a genome-wide trove of candidate effector homologs, and redundancy of virulence-related functions within an accessory chromosome.</title>
        <authorList>
            <person name="Bertazzoni S."/>
            <person name="Jones D.A.B."/>
            <person name="Phan H.T."/>
            <person name="Tan K.-C."/>
            <person name="Hane J.K."/>
        </authorList>
    </citation>
    <scope>NUCLEOTIDE SEQUENCE [LARGE SCALE GENOMIC DNA]</scope>
    <source>
        <strain evidence="2">SN15 / ATCC MYA-4574 / FGSC 10173)</strain>
    </source>
</reference>
<dbReference type="VEuPathDB" id="FungiDB:JI435_428730"/>